<reference evidence="3" key="2">
    <citation type="submission" date="2020-09" db="EMBL/GenBank/DDBJ databases">
        <authorList>
            <person name="Sun Q."/>
            <person name="Ohkuma M."/>
        </authorList>
    </citation>
    <scope>NUCLEOTIDE SEQUENCE</scope>
    <source>
        <strain evidence="3">JCM 3302</strain>
    </source>
</reference>
<evidence type="ECO:0000256" key="2">
    <source>
        <dbReference type="SAM" id="Phobius"/>
    </source>
</evidence>
<feature type="transmembrane region" description="Helical" evidence="2">
    <location>
        <begin position="98"/>
        <end position="116"/>
    </location>
</feature>
<protein>
    <submittedName>
        <fullName evidence="3">Uncharacterized protein</fullName>
    </submittedName>
</protein>
<keyword evidence="2" id="KW-0812">Transmembrane</keyword>
<organism evidence="3 4">
    <name type="scientific">Streptomyces spiralis</name>
    <dbReference type="NCBI Taxonomy" id="66376"/>
    <lineage>
        <taxon>Bacteria</taxon>
        <taxon>Bacillati</taxon>
        <taxon>Actinomycetota</taxon>
        <taxon>Actinomycetes</taxon>
        <taxon>Kitasatosporales</taxon>
        <taxon>Streptomycetaceae</taxon>
        <taxon>Streptomyces</taxon>
    </lineage>
</organism>
<name>A0A918ZS30_9ACTN</name>
<keyword evidence="4" id="KW-1185">Reference proteome</keyword>
<dbReference type="RefSeq" id="WP_189898384.1">
    <property type="nucleotide sequence ID" value="NZ_BNBC01000006.1"/>
</dbReference>
<proteinExistence type="predicted"/>
<evidence type="ECO:0000313" key="3">
    <source>
        <dbReference type="EMBL" id="GHE65197.1"/>
    </source>
</evidence>
<dbReference type="EMBL" id="BNBC01000006">
    <property type="protein sequence ID" value="GHE65197.1"/>
    <property type="molecule type" value="Genomic_DNA"/>
</dbReference>
<feature type="region of interest" description="Disordered" evidence="1">
    <location>
        <begin position="1"/>
        <end position="38"/>
    </location>
</feature>
<gene>
    <name evidence="3" type="ORF">GCM10014715_18470</name>
</gene>
<evidence type="ECO:0000256" key="1">
    <source>
        <dbReference type="SAM" id="MobiDB-lite"/>
    </source>
</evidence>
<feature type="compositionally biased region" description="Polar residues" evidence="1">
    <location>
        <begin position="26"/>
        <end position="38"/>
    </location>
</feature>
<dbReference type="AlphaFoldDB" id="A0A918ZS30"/>
<dbReference type="Proteomes" id="UP000641386">
    <property type="component" value="Unassembled WGS sequence"/>
</dbReference>
<evidence type="ECO:0000313" key="4">
    <source>
        <dbReference type="Proteomes" id="UP000641386"/>
    </source>
</evidence>
<accession>A0A918ZS30</accession>
<keyword evidence="2" id="KW-1133">Transmembrane helix</keyword>
<comment type="caution">
    <text evidence="3">The sequence shown here is derived from an EMBL/GenBank/DDBJ whole genome shotgun (WGS) entry which is preliminary data.</text>
</comment>
<keyword evidence="2" id="KW-0472">Membrane</keyword>
<sequence>MSDVVIPAELPEDEEQPSGQAEVRVWTSQDDQSEVPTSGASVSFKIEKLGAEAGIEVPPENAGQLIAISPLMLGMVSSTAGPIILLNTTASLEMHWSAKFALALILAVIPIVYVLLGNRRNEA</sequence>
<reference evidence="3" key="1">
    <citation type="journal article" date="2014" name="Int. J. Syst. Evol. Microbiol.">
        <title>Complete genome sequence of Corynebacterium casei LMG S-19264T (=DSM 44701T), isolated from a smear-ripened cheese.</title>
        <authorList>
            <consortium name="US DOE Joint Genome Institute (JGI-PGF)"/>
            <person name="Walter F."/>
            <person name="Albersmeier A."/>
            <person name="Kalinowski J."/>
            <person name="Ruckert C."/>
        </authorList>
    </citation>
    <scope>NUCLEOTIDE SEQUENCE</scope>
    <source>
        <strain evidence="3">JCM 3302</strain>
    </source>
</reference>
<feature type="transmembrane region" description="Helical" evidence="2">
    <location>
        <begin position="65"/>
        <end position="86"/>
    </location>
</feature>